<dbReference type="InterPro" id="IPR025198">
    <property type="entry name" value="PPK_N_dom"/>
</dbReference>
<dbReference type="InterPro" id="IPR036832">
    <property type="entry name" value="PPK_N_dom_sf"/>
</dbReference>
<comment type="caution">
    <text evidence="12">The sequence shown here is derived from an EMBL/GenBank/DDBJ whole genome shotgun (WGS) entry which is preliminary data.</text>
</comment>
<keyword evidence="6" id="KW-0479">Metal-binding</keyword>
<dbReference type="Gene3D" id="3.30.1840.10">
    <property type="entry name" value="Polyphosphate kinase middle domain"/>
    <property type="match status" value="1"/>
</dbReference>
<dbReference type="Pfam" id="PF13089">
    <property type="entry name" value="PP_kinase_N"/>
    <property type="match status" value="1"/>
</dbReference>
<comment type="catalytic activity">
    <reaction evidence="6 7">
        <text>[phosphate](n) + ATP = [phosphate](n+1) + ADP</text>
        <dbReference type="Rhea" id="RHEA:19573"/>
        <dbReference type="Rhea" id="RHEA-COMP:9859"/>
        <dbReference type="Rhea" id="RHEA-COMP:14280"/>
        <dbReference type="ChEBI" id="CHEBI:16838"/>
        <dbReference type="ChEBI" id="CHEBI:30616"/>
        <dbReference type="ChEBI" id="CHEBI:456216"/>
        <dbReference type="EC" id="2.7.4.1"/>
    </reaction>
</comment>
<proteinExistence type="inferred from homology"/>
<dbReference type="Proteomes" id="UP001446205">
    <property type="component" value="Unassembled WGS sequence"/>
</dbReference>
<feature type="domain" description="Polyphosphate kinase N-terminal" evidence="9">
    <location>
        <begin position="23"/>
        <end position="128"/>
    </location>
</feature>
<feature type="binding site" evidence="6">
    <location>
        <position position="420"/>
    </location>
    <ligand>
        <name>Mg(2+)</name>
        <dbReference type="ChEBI" id="CHEBI:18420"/>
    </ligand>
</feature>
<dbReference type="CDD" id="cd09168">
    <property type="entry name" value="PLDc_PaPPK1_C2_like"/>
    <property type="match status" value="1"/>
</dbReference>
<evidence type="ECO:0000313" key="12">
    <source>
        <dbReference type="EMBL" id="MEK8088604.1"/>
    </source>
</evidence>
<keyword evidence="4 6" id="KW-0418">Kinase</keyword>
<comment type="PTM">
    <text evidence="6 7">An intermediate of this reaction is the autophosphorylated ppk in which a phosphate is covalently linked to a histidine residue through a N-P bond.</text>
</comment>
<evidence type="ECO:0000256" key="2">
    <source>
        <dbReference type="ARBA" id="ARBA00022679"/>
    </source>
</evidence>
<dbReference type="InterPro" id="IPR024953">
    <property type="entry name" value="PP_kinase_middle"/>
</dbReference>
<evidence type="ECO:0000256" key="5">
    <source>
        <dbReference type="ARBA" id="ARBA00022840"/>
    </source>
</evidence>
<dbReference type="RefSeq" id="WP_341369670.1">
    <property type="nucleotide sequence ID" value="NZ_JBBPCO010000002.1"/>
</dbReference>
<feature type="binding site" evidence="6">
    <location>
        <position position="61"/>
    </location>
    <ligand>
        <name>ATP</name>
        <dbReference type="ChEBI" id="CHEBI:30616"/>
    </ligand>
</feature>
<evidence type="ECO:0000259" key="10">
    <source>
        <dbReference type="Pfam" id="PF13090"/>
    </source>
</evidence>
<comment type="similarity">
    <text evidence="6 7">Belongs to the polyphosphate kinase 1 (PPK1) family.</text>
</comment>
<comment type="cofactor">
    <cofactor evidence="6">
        <name>Mg(2+)</name>
        <dbReference type="ChEBI" id="CHEBI:18420"/>
    </cofactor>
</comment>
<feature type="active site" description="Phosphohistidine intermediate" evidence="6">
    <location>
        <position position="450"/>
    </location>
</feature>
<dbReference type="Pfam" id="PF02503">
    <property type="entry name" value="PP_kinase"/>
    <property type="match status" value="1"/>
</dbReference>
<dbReference type="Gene3D" id="1.20.58.310">
    <property type="entry name" value="Polyphosphate kinase N-terminal domain"/>
    <property type="match status" value="1"/>
</dbReference>
<dbReference type="EC" id="2.7.4.1" evidence="6 7"/>
<dbReference type="HAMAP" id="MF_00347">
    <property type="entry name" value="Polyphosphate_kinase"/>
    <property type="match status" value="1"/>
</dbReference>
<evidence type="ECO:0000313" key="13">
    <source>
        <dbReference type="Proteomes" id="UP001446205"/>
    </source>
</evidence>
<name>A0ABU9D5B0_9PROT</name>
<comment type="function">
    <text evidence="6 7">Catalyzes the reversible transfer of the terminal phosphate of ATP to form a long-chain polyphosphate (polyP).</text>
</comment>
<evidence type="ECO:0000259" key="11">
    <source>
        <dbReference type="Pfam" id="PF17941"/>
    </source>
</evidence>
<evidence type="ECO:0000256" key="4">
    <source>
        <dbReference type="ARBA" id="ARBA00022777"/>
    </source>
</evidence>
<dbReference type="NCBIfam" id="TIGR03705">
    <property type="entry name" value="poly_P_kin"/>
    <property type="match status" value="1"/>
</dbReference>
<keyword evidence="2 6" id="KW-0808">Transferase</keyword>
<dbReference type="PANTHER" id="PTHR30218">
    <property type="entry name" value="POLYPHOSPHATE KINASE"/>
    <property type="match status" value="1"/>
</dbReference>
<keyword evidence="6" id="KW-0460">Magnesium</keyword>
<protein>
    <recommendedName>
        <fullName evidence="6 7">Polyphosphate kinase</fullName>
        <ecNumber evidence="6 7">2.7.4.1</ecNumber>
    </recommendedName>
    <alternativeName>
        <fullName evidence="6">ATP-polyphosphate phosphotransferase</fullName>
    </alternativeName>
    <alternativeName>
        <fullName evidence="6">Polyphosphoric acid kinase</fullName>
    </alternativeName>
</protein>
<evidence type="ECO:0000256" key="7">
    <source>
        <dbReference type="RuleBase" id="RU003800"/>
    </source>
</evidence>
<sequence length="706" mass="79455">MQNVEAMDPRPQSSLPLDHPSLYFNRELSLLQFNRRVLALAQDERVPLLERLKFLAILSNNLDEFFEVRVAGLIQQIAFGSTQTGPDGMLPETQLEMVAAEAHRLIADQYRCLNECLLPALAREGIRFLRRSRWTKTQRSWVRDYFEREVLPVLSPMSLDPAHPFPKVQNKGLNFAVTLEGMDAYGRSSPFAIVQAARVLPRIIKMPPKCGRGINFVFLSSVIHDNVDRLFPGLTVTGFHQFRVTRNSELFVDEEEVDNLLAALAGELPRRQFGEEVRLEVADTCPGEVVEFLLRHFKLDRTDLFQVAGPVNLARLMAVADLANRPDLLYPPFTPDQAKPGHRPGSLFAQLRRRPVLLHHPYQSFTPVVDFLSTAARDPNVLAIKQTLYRTTPDSPIVDALIQAASAGKQVTVVVELKARFDEANNIQLAERLERVGAQVVYGIVGYKTHAKMALVVRREKSGIRLYGHLGSGNYHPRTARLYTDIGMLTADPEITQDMNDLFMHLTGVGSVPKLRKLLQAPFQLHDAILAAIRHETALARAGQPGRIIARMNALVEPAIIRQLYEASQAGVQIDLIVRGVCVLRPGLPGVSDNIRVMSVLGRFLEHSRVFYFGNGEDPKLWVSSADWSNRNFFRRVEIAFPITHRELAKRVFQETLQTYLDDNCSAWDMQPEGSYIMRQPGPDEPCRAAQAELLEKLTGNLPHDG</sequence>
<dbReference type="NCBIfam" id="NF003921">
    <property type="entry name" value="PRK05443.2-2"/>
    <property type="match status" value="1"/>
</dbReference>
<evidence type="ECO:0000256" key="3">
    <source>
        <dbReference type="ARBA" id="ARBA00022741"/>
    </source>
</evidence>
<gene>
    <name evidence="12" type="primary">ppk1</name>
    <name evidence="6" type="synonym">ppk</name>
    <name evidence="12" type="ORF">WOB96_02390</name>
</gene>
<feature type="binding site" evidence="6">
    <location>
        <position position="483"/>
    </location>
    <ligand>
        <name>ATP</name>
        <dbReference type="ChEBI" id="CHEBI:30616"/>
    </ligand>
</feature>
<dbReference type="Pfam" id="PF13090">
    <property type="entry name" value="PP_kinase_C"/>
    <property type="match status" value="1"/>
</dbReference>
<organism evidence="12 13">
    <name type="scientific">Thermithiobacillus plumbiphilus</name>
    <dbReference type="NCBI Taxonomy" id="1729899"/>
    <lineage>
        <taxon>Bacteria</taxon>
        <taxon>Pseudomonadati</taxon>
        <taxon>Pseudomonadota</taxon>
        <taxon>Acidithiobacillia</taxon>
        <taxon>Acidithiobacillales</taxon>
        <taxon>Thermithiobacillaceae</taxon>
        <taxon>Thermithiobacillus</taxon>
    </lineage>
</organism>
<feature type="binding site" evidence="6">
    <location>
        <position position="607"/>
    </location>
    <ligand>
        <name>ATP</name>
        <dbReference type="ChEBI" id="CHEBI:30616"/>
    </ligand>
</feature>
<evidence type="ECO:0000256" key="6">
    <source>
        <dbReference type="HAMAP-Rule" id="MF_00347"/>
    </source>
</evidence>
<keyword evidence="13" id="KW-1185">Reference proteome</keyword>
<keyword evidence="1 6" id="KW-0597">Phosphoprotein</keyword>
<dbReference type="InterPro" id="IPR025200">
    <property type="entry name" value="PPK_C_dom2"/>
</dbReference>
<dbReference type="Gene3D" id="3.30.870.10">
    <property type="entry name" value="Endonuclease Chain A"/>
    <property type="match status" value="2"/>
</dbReference>
<dbReference type="SUPFAM" id="SSF140356">
    <property type="entry name" value="PPK N-terminal domain-like"/>
    <property type="match status" value="1"/>
</dbReference>
<accession>A0ABU9D5B0</accession>
<dbReference type="PANTHER" id="PTHR30218:SF0">
    <property type="entry name" value="POLYPHOSPHATE KINASE"/>
    <property type="match status" value="1"/>
</dbReference>
<dbReference type="GO" id="GO:0008976">
    <property type="term" value="F:polyphosphate kinase activity"/>
    <property type="evidence" value="ECO:0007669"/>
    <property type="project" value="UniProtKB-EC"/>
</dbReference>
<dbReference type="Pfam" id="PF17941">
    <property type="entry name" value="PP_kinase_C_1"/>
    <property type="match status" value="1"/>
</dbReference>
<dbReference type="EMBL" id="JBBPCO010000002">
    <property type="protein sequence ID" value="MEK8088604.1"/>
    <property type="molecule type" value="Genomic_DNA"/>
</dbReference>
<dbReference type="SUPFAM" id="SSF143724">
    <property type="entry name" value="PHP14-like"/>
    <property type="match status" value="1"/>
</dbReference>
<feature type="domain" description="Polyphosphate kinase C-terminal" evidence="11">
    <location>
        <begin position="347"/>
        <end position="509"/>
    </location>
</feature>
<feature type="binding site" evidence="6">
    <location>
        <position position="579"/>
    </location>
    <ligand>
        <name>ATP</name>
        <dbReference type="ChEBI" id="CHEBI:30616"/>
    </ligand>
</feature>
<feature type="domain" description="Polyphosphate kinase middle" evidence="8">
    <location>
        <begin position="138"/>
        <end position="318"/>
    </location>
</feature>
<dbReference type="PIRSF" id="PIRSF015589">
    <property type="entry name" value="PP_kinase"/>
    <property type="match status" value="1"/>
</dbReference>
<dbReference type="InterPro" id="IPR003414">
    <property type="entry name" value="PP_kinase"/>
</dbReference>
<dbReference type="NCBIfam" id="NF003918">
    <property type="entry name" value="PRK05443.1-2"/>
    <property type="match status" value="1"/>
</dbReference>
<dbReference type="InterPro" id="IPR041108">
    <property type="entry name" value="PP_kinase_C_1"/>
</dbReference>
<keyword evidence="3 6" id="KW-0547">Nucleotide-binding</keyword>
<dbReference type="CDD" id="cd09165">
    <property type="entry name" value="PLDc_PaPPK1_C1_like"/>
    <property type="match status" value="1"/>
</dbReference>
<evidence type="ECO:0000259" key="8">
    <source>
        <dbReference type="Pfam" id="PF02503"/>
    </source>
</evidence>
<dbReference type="InterPro" id="IPR036830">
    <property type="entry name" value="PP_kinase_middle_dom_sf"/>
</dbReference>
<feature type="domain" description="Polyphosphate kinase C-terminal" evidence="10">
    <location>
        <begin position="518"/>
        <end position="688"/>
    </location>
</feature>
<feature type="binding site" evidence="6">
    <location>
        <position position="390"/>
    </location>
    <ligand>
        <name>Mg(2+)</name>
        <dbReference type="ChEBI" id="CHEBI:18420"/>
    </ligand>
</feature>
<dbReference type="SUPFAM" id="SSF56024">
    <property type="entry name" value="Phospholipase D/nuclease"/>
    <property type="match status" value="2"/>
</dbReference>
<evidence type="ECO:0000256" key="1">
    <source>
        <dbReference type="ARBA" id="ARBA00022553"/>
    </source>
</evidence>
<evidence type="ECO:0000259" key="9">
    <source>
        <dbReference type="Pfam" id="PF13089"/>
    </source>
</evidence>
<reference evidence="12 13" key="1">
    <citation type="submission" date="2024-04" db="EMBL/GenBank/DDBJ databases">
        <authorList>
            <person name="Abashina T."/>
            <person name="Shaikin A."/>
        </authorList>
    </citation>
    <scope>NUCLEOTIDE SEQUENCE [LARGE SCALE GENOMIC DNA]</scope>
    <source>
        <strain evidence="12 13">AAFK</strain>
    </source>
</reference>
<keyword evidence="5 6" id="KW-0067">ATP-binding</keyword>